<name>A0A914L8P1_MELIC</name>
<keyword evidence="3" id="KW-0804">Transcription</keyword>
<organism evidence="4 5">
    <name type="scientific">Meloidogyne incognita</name>
    <name type="common">Southern root-knot nematode worm</name>
    <name type="synonym">Oxyuris incognita</name>
    <dbReference type="NCBI Taxonomy" id="6306"/>
    <lineage>
        <taxon>Eukaryota</taxon>
        <taxon>Metazoa</taxon>
        <taxon>Ecdysozoa</taxon>
        <taxon>Nematoda</taxon>
        <taxon>Chromadorea</taxon>
        <taxon>Rhabditida</taxon>
        <taxon>Tylenchina</taxon>
        <taxon>Tylenchomorpha</taxon>
        <taxon>Tylenchoidea</taxon>
        <taxon>Meloidogynidae</taxon>
        <taxon>Meloidogyninae</taxon>
        <taxon>Meloidogyne</taxon>
        <taxon>Meloidogyne incognita group</taxon>
    </lineage>
</organism>
<dbReference type="PANTHER" id="PTHR10126">
    <property type="entry name" value="TATA-BOX BINDING PROTEIN"/>
    <property type="match status" value="1"/>
</dbReference>
<dbReference type="Proteomes" id="UP000887563">
    <property type="component" value="Unplaced"/>
</dbReference>
<keyword evidence="4" id="KW-1185">Reference proteome</keyword>
<dbReference type="GO" id="GO:0006352">
    <property type="term" value="P:DNA-templated transcription initiation"/>
    <property type="evidence" value="ECO:0007669"/>
    <property type="project" value="InterPro"/>
</dbReference>
<dbReference type="Gene3D" id="3.30.310.10">
    <property type="entry name" value="TATA-Binding Protein"/>
    <property type="match status" value="2"/>
</dbReference>
<dbReference type="Pfam" id="PF00352">
    <property type="entry name" value="TBP"/>
    <property type="match status" value="2"/>
</dbReference>
<evidence type="ECO:0000256" key="1">
    <source>
        <dbReference type="ARBA" id="ARBA00005560"/>
    </source>
</evidence>
<evidence type="ECO:0000313" key="4">
    <source>
        <dbReference type="Proteomes" id="UP000887563"/>
    </source>
</evidence>
<dbReference type="SUPFAM" id="SSF55945">
    <property type="entry name" value="TATA-box binding protein-like"/>
    <property type="match status" value="2"/>
</dbReference>
<accession>A0A914L8P1</accession>
<comment type="similarity">
    <text evidence="1">Belongs to the TBP family.</text>
</comment>
<dbReference type="InterPro" id="IPR000814">
    <property type="entry name" value="TBP"/>
</dbReference>
<sequence length="206" mass="24243">MNIENCTCVFKILPGIQRFKAENFLQIAQKGVNTEYNPQRFHAIIMRIRHQNYKTTAALIFQSSKVVLTGVPNPEMARKMAWRVAKSIKASYKSAKIKEIYEIGVRQLRVTNIVGSYRHPNRLAIELIYGHLKQQRLFQNHIFQIFYEPSIFPALRFKLKNKEEKETSYLIYISGRIIMTGLRNKKHLDDLFDNFLLPLVKQFPRL</sequence>
<evidence type="ECO:0000313" key="5">
    <source>
        <dbReference type="WBParaSite" id="Minc3s00341g10568"/>
    </source>
</evidence>
<protein>
    <submittedName>
        <fullName evidence="5">Uncharacterized protein</fullName>
    </submittedName>
</protein>
<keyword evidence="2" id="KW-0238">DNA-binding</keyword>
<reference evidence="5" key="1">
    <citation type="submission" date="2022-11" db="UniProtKB">
        <authorList>
            <consortium name="WormBaseParasite"/>
        </authorList>
    </citation>
    <scope>IDENTIFICATION</scope>
</reference>
<dbReference type="WBParaSite" id="Minc3s00341g10568">
    <property type="protein sequence ID" value="Minc3s00341g10568"/>
    <property type="gene ID" value="Minc3s00341g10568"/>
</dbReference>
<dbReference type="AlphaFoldDB" id="A0A914L8P1"/>
<dbReference type="GO" id="GO:0003677">
    <property type="term" value="F:DNA binding"/>
    <property type="evidence" value="ECO:0007669"/>
    <property type="project" value="UniProtKB-KW"/>
</dbReference>
<evidence type="ECO:0000256" key="3">
    <source>
        <dbReference type="ARBA" id="ARBA00023163"/>
    </source>
</evidence>
<dbReference type="InterPro" id="IPR012295">
    <property type="entry name" value="TBP_dom_sf"/>
</dbReference>
<evidence type="ECO:0000256" key="2">
    <source>
        <dbReference type="ARBA" id="ARBA00023125"/>
    </source>
</evidence>
<proteinExistence type="inferred from homology"/>